<sequence length="462" mass="51628">MRALCAVEATPEQLKLFSRIRPGVEVIRGAAGSGKTTTAILKLRSLLRAFARQKMVGKSDSPIRVLVLTYNRTLSGYIQDLVLQQNTGDVRAIVEVSTFSKWAFHALGKPTLLDKVLRKAWINELGLGLGYSLDFLEAEVDYLLGRFLPADLDQYTILPREGRGGTPRLAAPARRVLLDKVVMPYQARKAEAECQDWNDLAVGMLSAKRYEYDIVIVDEAQDFSANQIRAIMGQLSAVHAVVYVLDTVQRIYARGFRWVDVGITVRPDNSFRLENNYRNTRQIAELAASIVNGLPTDDDGTVPFSSEKMRDGALPIVVKGMFRDQVAFAVRQIESLDLKVESVAFLHVGWSEYLEEMLRQANLDYADLTRKAEWPVGDEGIAISTLYSAKGLEFDHVFILGLSARALPHGEGDEDENLIKLRRLLAMGIGRARKSVTLGYKPGEESVIVNFLDRAKYREFSV</sequence>
<dbReference type="GO" id="GO:0003677">
    <property type="term" value="F:DNA binding"/>
    <property type="evidence" value="ECO:0007669"/>
    <property type="project" value="InterPro"/>
</dbReference>
<comment type="catalytic activity">
    <reaction evidence="8">
        <text>ATP + H2O = ADP + phosphate + H(+)</text>
        <dbReference type="Rhea" id="RHEA:13065"/>
        <dbReference type="ChEBI" id="CHEBI:15377"/>
        <dbReference type="ChEBI" id="CHEBI:15378"/>
        <dbReference type="ChEBI" id="CHEBI:30616"/>
        <dbReference type="ChEBI" id="CHEBI:43474"/>
        <dbReference type="ChEBI" id="CHEBI:456216"/>
        <dbReference type="EC" id="5.6.2.4"/>
    </reaction>
</comment>
<feature type="binding site" evidence="9">
    <location>
        <begin position="29"/>
        <end position="36"/>
    </location>
    <ligand>
        <name>ATP</name>
        <dbReference type="ChEBI" id="CHEBI:30616"/>
    </ligand>
</feature>
<dbReference type="PANTHER" id="PTHR11070">
    <property type="entry name" value="UVRD / RECB / PCRA DNA HELICASE FAMILY MEMBER"/>
    <property type="match status" value="1"/>
</dbReference>
<dbReference type="PROSITE" id="PS51198">
    <property type="entry name" value="UVRD_HELICASE_ATP_BIND"/>
    <property type="match status" value="1"/>
</dbReference>
<feature type="domain" description="UvrD-like helicase ATP-binding" evidence="10">
    <location>
        <begin position="8"/>
        <end position="280"/>
    </location>
</feature>
<evidence type="ECO:0000256" key="2">
    <source>
        <dbReference type="ARBA" id="ARBA00022801"/>
    </source>
</evidence>
<comment type="catalytic activity">
    <reaction evidence="6">
        <text>Couples ATP hydrolysis with the unwinding of duplex DNA by translocating in the 3'-5' direction.</text>
        <dbReference type="EC" id="5.6.2.4"/>
    </reaction>
</comment>
<dbReference type="EC" id="5.6.2.4" evidence="7"/>
<dbReference type="Proteomes" id="UP000060602">
    <property type="component" value="Chromosome"/>
</dbReference>
<dbReference type="EMBL" id="CP014060">
    <property type="protein sequence ID" value="AUZ18145.1"/>
    <property type="molecule type" value="Genomic_DNA"/>
</dbReference>
<gene>
    <name evidence="11" type="ORF">AL504_31660</name>
</gene>
<evidence type="ECO:0000313" key="12">
    <source>
        <dbReference type="Proteomes" id="UP000060602"/>
    </source>
</evidence>
<dbReference type="GO" id="GO:0005829">
    <property type="term" value="C:cytosol"/>
    <property type="evidence" value="ECO:0007669"/>
    <property type="project" value="TreeGrafter"/>
</dbReference>
<dbReference type="PANTHER" id="PTHR11070:SF45">
    <property type="entry name" value="DNA 3'-5' HELICASE"/>
    <property type="match status" value="1"/>
</dbReference>
<evidence type="ECO:0000256" key="4">
    <source>
        <dbReference type="ARBA" id="ARBA00022840"/>
    </source>
</evidence>
<dbReference type="InterPro" id="IPR014017">
    <property type="entry name" value="DNA_helicase_UvrD-like_C"/>
</dbReference>
<name>A0A2L0PTW8_ALCXX</name>
<keyword evidence="1 9" id="KW-0547">Nucleotide-binding</keyword>
<reference evidence="12" key="1">
    <citation type="submission" date="2015-12" db="EMBL/GenBank/DDBJ databases">
        <title>FDA dAtabase for Regulatory Grade micrObial Sequences (FDA-ARGOS): Supporting development and validation of Infectious Disease Dx tests.</title>
        <authorList>
            <person name="Case J."/>
            <person name="Tallon L."/>
            <person name="Sadzewicz L."/>
            <person name="Sengamalay N."/>
            <person name="Ott S."/>
            <person name="Godinez A."/>
            <person name="Nagaraj S."/>
            <person name="Nadendla S."/>
            <person name="Sichtig H."/>
        </authorList>
    </citation>
    <scope>NUCLEOTIDE SEQUENCE [LARGE SCALE GENOMIC DNA]</scope>
    <source>
        <strain evidence="12">FDAARGOS_147</strain>
    </source>
</reference>
<protein>
    <recommendedName>
        <fullName evidence="7">DNA 3'-5' helicase</fullName>
        <ecNumber evidence="7">5.6.2.4</ecNumber>
    </recommendedName>
</protein>
<evidence type="ECO:0000256" key="3">
    <source>
        <dbReference type="ARBA" id="ARBA00022806"/>
    </source>
</evidence>
<dbReference type="InterPro" id="IPR014016">
    <property type="entry name" value="UvrD-like_ATP-bd"/>
</dbReference>
<proteinExistence type="predicted"/>
<dbReference type="RefSeq" id="WP_081105106.1">
    <property type="nucleotide sequence ID" value="NZ_CP014060.2"/>
</dbReference>
<dbReference type="SUPFAM" id="SSF52540">
    <property type="entry name" value="P-loop containing nucleoside triphosphate hydrolases"/>
    <property type="match status" value="1"/>
</dbReference>
<evidence type="ECO:0000256" key="7">
    <source>
        <dbReference type="ARBA" id="ARBA00034808"/>
    </source>
</evidence>
<evidence type="ECO:0000313" key="11">
    <source>
        <dbReference type="EMBL" id="AUZ18145.1"/>
    </source>
</evidence>
<evidence type="ECO:0000256" key="6">
    <source>
        <dbReference type="ARBA" id="ARBA00034617"/>
    </source>
</evidence>
<dbReference type="AlphaFoldDB" id="A0A2L0PTW8"/>
<dbReference type="GO" id="GO:0005524">
    <property type="term" value="F:ATP binding"/>
    <property type="evidence" value="ECO:0007669"/>
    <property type="project" value="UniProtKB-UniRule"/>
</dbReference>
<evidence type="ECO:0000256" key="5">
    <source>
        <dbReference type="ARBA" id="ARBA00023235"/>
    </source>
</evidence>
<dbReference type="Pfam" id="PF13245">
    <property type="entry name" value="AAA_19"/>
    <property type="match status" value="1"/>
</dbReference>
<keyword evidence="4 9" id="KW-0067">ATP-binding</keyword>
<dbReference type="GO" id="GO:0016887">
    <property type="term" value="F:ATP hydrolysis activity"/>
    <property type="evidence" value="ECO:0007669"/>
    <property type="project" value="RHEA"/>
</dbReference>
<keyword evidence="5" id="KW-0413">Isomerase</keyword>
<dbReference type="Pfam" id="PF13361">
    <property type="entry name" value="UvrD_C"/>
    <property type="match status" value="1"/>
</dbReference>
<keyword evidence="2 9" id="KW-0378">Hydrolase</keyword>
<dbReference type="Gene3D" id="3.40.50.300">
    <property type="entry name" value="P-loop containing nucleotide triphosphate hydrolases"/>
    <property type="match status" value="2"/>
</dbReference>
<dbReference type="GO" id="GO:0000725">
    <property type="term" value="P:recombinational repair"/>
    <property type="evidence" value="ECO:0007669"/>
    <property type="project" value="TreeGrafter"/>
</dbReference>
<evidence type="ECO:0000256" key="9">
    <source>
        <dbReference type="PROSITE-ProRule" id="PRU00560"/>
    </source>
</evidence>
<evidence type="ECO:0000259" key="10">
    <source>
        <dbReference type="PROSITE" id="PS51198"/>
    </source>
</evidence>
<dbReference type="InterPro" id="IPR000212">
    <property type="entry name" value="DNA_helicase_UvrD/REP"/>
</dbReference>
<dbReference type="InterPro" id="IPR027417">
    <property type="entry name" value="P-loop_NTPase"/>
</dbReference>
<organism evidence="11 12">
    <name type="scientific">Alcaligenes xylosoxydans xylosoxydans</name>
    <name type="common">Achromobacter xylosoxidans</name>
    <dbReference type="NCBI Taxonomy" id="85698"/>
    <lineage>
        <taxon>Bacteria</taxon>
        <taxon>Pseudomonadati</taxon>
        <taxon>Pseudomonadota</taxon>
        <taxon>Betaproteobacteria</taxon>
        <taxon>Burkholderiales</taxon>
        <taxon>Alcaligenaceae</taxon>
        <taxon>Achromobacter</taxon>
    </lineage>
</organism>
<dbReference type="GO" id="GO:0043138">
    <property type="term" value="F:3'-5' DNA helicase activity"/>
    <property type="evidence" value="ECO:0007669"/>
    <property type="project" value="UniProtKB-EC"/>
</dbReference>
<keyword evidence="3 9" id="KW-0347">Helicase</keyword>
<evidence type="ECO:0000256" key="1">
    <source>
        <dbReference type="ARBA" id="ARBA00022741"/>
    </source>
</evidence>
<evidence type="ECO:0000256" key="8">
    <source>
        <dbReference type="ARBA" id="ARBA00048988"/>
    </source>
</evidence>
<accession>A0A2L0PTW8</accession>